<protein>
    <submittedName>
        <fullName evidence="1">Uncharacterized protein</fullName>
    </submittedName>
</protein>
<proteinExistence type="predicted"/>
<evidence type="ECO:0000313" key="2">
    <source>
        <dbReference type="Proteomes" id="UP000198855"/>
    </source>
</evidence>
<gene>
    <name evidence="1" type="ORF">SAMN05216378_0411</name>
</gene>
<name>A0A1I1T8S0_9BACL</name>
<dbReference type="EMBL" id="FOMT01000001">
    <property type="protein sequence ID" value="SFD55021.1"/>
    <property type="molecule type" value="Genomic_DNA"/>
</dbReference>
<reference evidence="2" key="1">
    <citation type="submission" date="2016-10" db="EMBL/GenBank/DDBJ databases">
        <authorList>
            <person name="Varghese N."/>
            <person name="Submissions S."/>
        </authorList>
    </citation>
    <scope>NUCLEOTIDE SEQUENCE [LARGE SCALE GENOMIC DNA]</scope>
    <source>
        <strain evidence="2">CGMCC 1.10784</strain>
    </source>
</reference>
<keyword evidence="2" id="KW-1185">Reference proteome</keyword>
<evidence type="ECO:0000313" key="1">
    <source>
        <dbReference type="EMBL" id="SFD55021.1"/>
    </source>
</evidence>
<organism evidence="1 2">
    <name type="scientific">Paenibacillus catalpae</name>
    <dbReference type="NCBI Taxonomy" id="1045775"/>
    <lineage>
        <taxon>Bacteria</taxon>
        <taxon>Bacillati</taxon>
        <taxon>Bacillota</taxon>
        <taxon>Bacilli</taxon>
        <taxon>Bacillales</taxon>
        <taxon>Paenibacillaceae</taxon>
        <taxon>Paenibacillus</taxon>
    </lineage>
</organism>
<sequence length="88" mass="9559">MLYIFGELPGTSKSTLSAALARELRATYPSSNRICFAAYGWSSHRCASGNSGLHVDSWCVPPVMKSNRMRLSGTPAAINVWRTCTTCS</sequence>
<accession>A0A1I1T8S0</accession>
<dbReference type="AlphaFoldDB" id="A0A1I1T8S0"/>
<dbReference type="Proteomes" id="UP000198855">
    <property type="component" value="Unassembled WGS sequence"/>
</dbReference>